<accession>A0A9P5VL65</accession>
<dbReference type="SUPFAM" id="SSF50978">
    <property type="entry name" value="WD40 repeat-like"/>
    <property type="match status" value="1"/>
</dbReference>
<dbReference type="PROSITE" id="PS50294">
    <property type="entry name" value="WD_REPEATS_REGION"/>
    <property type="match status" value="1"/>
</dbReference>
<feature type="compositionally biased region" description="Polar residues" evidence="4">
    <location>
        <begin position="999"/>
        <end position="1023"/>
    </location>
</feature>
<dbReference type="InterPro" id="IPR036322">
    <property type="entry name" value="WD40_repeat_dom_sf"/>
</dbReference>
<dbReference type="Pfam" id="PF12937">
    <property type="entry name" value="F-box-like"/>
    <property type="match status" value="1"/>
</dbReference>
<dbReference type="EMBL" id="JAAAUY010000410">
    <property type="protein sequence ID" value="KAF9330264.1"/>
    <property type="molecule type" value="Genomic_DNA"/>
</dbReference>
<dbReference type="AlphaFoldDB" id="A0A9P5VL65"/>
<feature type="domain" description="F-box" evidence="5">
    <location>
        <begin position="213"/>
        <end position="259"/>
    </location>
</feature>
<feature type="compositionally biased region" description="Basic residues" evidence="4">
    <location>
        <begin position="892"/>
        <end position="901"/>
    </location>
</feature>
<dbReference type="InterPro" id="IPR036047">
    <property type="entry name" value="F-box-like_dom_sf"/>
</dbReference>
<dbReference type="InterPro" id="IPR001680">
    <property type="entry name" value="WD40_rpt"/>
</dbReference>
<evidence type="ECO:0000259" key="5">
    <source>
        <dbReference type="PROSITE" id="PS50181"/>
    </source>
</evidence>
<dbReference type="PROSITE" id="PS00678">
    <property type="entry name" value="WD_REPEATS_1"/>
    <property type="match status" value="1"/>
</dbReference>
<feature type="compositionally biased region" description="Acidic residues" evidence="4">
    <location>
        <begin position="43"/>
        <end position="69"/>
    </location>
</feature>
<dbReference type="Gene3D" id="2.130.10.10">
    <property type="entry name" value="YVTN repeat-like/Quinoprotein amine dehydrogenase"/>
    <property type="match status" value="2"/>
</dbReference>
<evidence type="ECO:0000256" key="4">
    <source>
        <dbReference type="SAM" id="MobiDB-lite"/>
    </source>
</evidence>
<keyword evidence="1 3" id="KW-0853">WD repeat</keyword>
<dbReference type="SMART" id="SM00256">
    <property type="entry name" value="FBOX"/>
    <property type="match status" value="1"/>
</dbReference>
<feature type="repeat" description="WD" evidence="3">
    <location>
        <begin position="398"/>
        <end position="440"/>
    </location>
</feature>
<dbReference type="SMART" id="SM00320">
    <property type="entry name" value="WD40"/>
    <property type="match status" value="4"/>
</dbReference>
<feature type="compositionally biased region" description="Low complexity" evidence="4">
    <location>
        <begin position="134"/>
        <end position="151"/>
    </location>
</feature>
<feature type="region of interest" description="Disordered" evidence="4">
    <location>
        <begin position="1"/>
        <end position="76"/>
    </location>
</feature>
<evidence type="ECO:0000256" key="1">
    <source>
        <dbReference type="ARBA" id="ARBA00022574"/>
    </source>
</evidence>
<dbReference type="InterPro" id="IPR015943">
    <property type="entry name" value="WD40/YVTN_repeat-like_dom_sf"/>
</dbReference>
<feature type="compositionally biased region" description="Low complexity" evidence="4">
    <location>
        <begin position="513"/>
        <end position="524"/>
    </location>
</feature>
<feature type="region of interest" description="Disordered" evidence="4">
    <location>
        <begin position="980"/>
        <end position="1059"/>
    </location>
</feature>
<reference evidence="6" key="1">
    <citation type="journal article" date="2020" name="Fungal Divers.">
        <title>Resolving the Mortierellaceae phylogeny through synthesis of multi-gene phylogenetics and phylogenomics.</title>
        <authorList>
            <person name="Vandepol N."/>
            <person name="Liber J."/>
            <person name="Desiro A."/>
            <person name="Na H."/>
            <person name="Kennedy M."/>
            <person name="Barry K."/>
            <person name="Grigoriev I.V."/>
            <person name="Miller A.N."/>
            <person name="O'Donnell K."/>
            <person name="Stajich J.E."/>
            <person name="Bonito G."/>
        </authorList>
    </citation>
    <scope>NUCLEOTIDE SEQUENCE</scope>
    <source>
        <strain evidence="6">NVP1</strain>
    </source>
</reference>
<feature type="region of interest" description="Disordered" evidence="4">
    <location>
        <begin position="890"/>
        <end position="911"/>
    </location>
</feature>
<sequence>MSNPQQQNSDQDQDQDSSALFPTDHSNNRQPSLQQITLIDDRVNDEEEMHETHDLEDDDEQDDDEDDDSHDYYDPQGDIARYHEQRLEIEESWLEWERQAQANNRQNYIFQKPGSAKRRDRRERYTQLQMHRQGSPSLFSSPSGSASGSASVQGLDPGSESSAAIEKLRRLGSYRPALASSIVHSYSNLSWEAVQAAREKRLAAKAISSRSGANVICTLPVEVLSHIVSHLDPNELFNVSLVCQLFYHVVNADSCWKAAFMKFFGGAIPFKRLDAKSWRGEYIKRTRLLRRWEKGRGSNIMIDPKIGNISKIWAEADNRPNEGWFLAGGVAEGVVARCNPLQGKVQKDAVLRMLHLLNAEVSTMTMDRHRVLWGLSTGQVSLTTLSYAAAGQSFQTFAGFHDGPVSCVKLVPNHLGFVLTGGVDGAVKLWDVTRARCVCDFRTGSSLVGNARIRIDFICCEPGSYVIAGASNGEIYIWDIDISTIIVPPSTPSSGVSTPGRTNSTDTIHSAAAATPSAISPEPTQGAAASTAPRLPRTIKLPEEFKGIGYLEVDFGVGNSGLILAQAVDATVMHLYSLHTLAHLAELKSPAHLSPITAVHWDIPKYEKPMISDSNGHSPTHHFHGRQEMSSLLATGDAAGNICLWYLSDTHRRHAQQNKSTLHPSQHLREPVQMEPVSVLKGHESRVTSLFVDKLVIVSGGYTRGRDPNDATNSVVKCISVNSLQCRGVVSIGGLIRSWDFSPEANAAKVQNDIRHSLLESVSLKRLAHQAKERQEQLHRRYNNLEGLNMVDMTDEEVVEYVMMLSKDQEEKDQIVQEILEVQRLKEMEDCLLDEQTNGGEGSSGGAKAVRITNFVPEAASDKEREEEEALVQRAIEMSMLDMQELDEDRHRDHHGHHHHHYTESEPNGSVGGILEDQLHVHVPTSWDLSDIVNVDNHKASNNLIREDQSIVQSVLEELLDAEDALEANKAALRTNNDKSWPSIISKSSVSEEKDPQESELSTPSPARSSVPPLQQKMSWSQVARTTSASSLASSTGSQKQQLSIIKTYRPRDEDEDEDTQLARILSLSMIEK</sequence>
<gene>
    <name evidence="6" type="ORF">BG006_006788</name>
</gene>
<name>A0A9P5VL65_9FUNG</name>
<dbReference type="Proteomes" id="UP000696485">
    <property type="component" value="Unassembled WGS sequence"/>
</dbReference>
<dbReference type="PROSITE" id="PS50181">
    <property type="entry name" value="FBOX"/>
    <property type="match status" value="1"/>
</dbReference>
<proteinExistence type="predicted"/>
<comment type="caution">
    <text evidence="6">The sequence shown here is derived from an EMBL/GenBank/DDBJ whole genome shotgun (WGS) entry which is preliminary data.</text>
</comment>
<evidence type="ECO:0000256" key="3">
    <source>
        <dbReference type="PROSITE-ProRule" id="PRU00221"/>
    </source>
</evidence>
<feature type="compositionally biased region" description="Polar residues" evidence="4">
    <location>
        <begin position="24"/>
        <end position="37"/>
    </location>
</feature>
<feature type="region of interest" description="Disordered" evidence="4">
    <location>
        <begin position="513"/>
        <end position="533"/>
    </location>
</feature>
<dbReference type="Pfam" id="PF00400">
    <property type="entry name" value="WD40"/>
    <property type="match status" value="1"/>
</dbReference>
<dbReference type="PANTHER" id="PTHR19848:SF8">
    <property type="entry name" value="F-BOX AND WD REPEAT DOMAIN CONTAINING 7"/>
    <property type="match status" value="1"/>
</dbReference>
<dbReference type="InterPro" id="IPR019775">
    <property type="entry name" value="WD40_repeat_CS"/>
</dbReference>
<dbReference type="Gene3D" id="1.20.1280.50">
    <property type="match status" value="1"/>
</dbReference>
<feature type="compositionally biased region" description="Low complexity" evidence="4">
    <location>
        <begin position="1024"/>
        <end position="1038"/>
    </location>
</feature>
<dbReference type="InterPro" id="IPR001810">
    <property type="entry name" value="F-box_dom"/>
</dbReference>
<dbReference type="PROSITE" id="PS50082">
    <property type="entry name" value="WD_REPEATS_2"/>
    <property type="match status" value="1"/>
</dbReference>
<keyword evidence="2" id="KW-0677">Repeat</keyword>
<feature type="region of interest" description="Disordered" evidence="4">
    <location>
        <begin position="128"/>
        <end position="159"/>
    </location>
</feature>
<evidence type="ECO:0000313" key="6">
    <source>
        <dbReference type="EMBL" id="KAF9330264.1"/>
    </source>
</evidence>
<keyword evidence="7" id="KW-1185">Reference proteome</keyword>
<dbReference type="SUPFAM" id="SSF81383">
    <property type="entry name" value="F-box domain"/>
    <property type="match status" value="1"/>
</dbReference>
<evidence type="ECO:0000313" key="7">
    <source>
        <dbReference type="Proteomes" id="UP000696485"/>
    </source>
</evidence>
<protein>
    <recommendedName>
        <fullName evidence="5">F-box domain-containing protein</fullName>
    </recommendedName>
</protein>
<dbReference type="PANTHER" id="PTHR19848">
    <property type="entry name" value="WD40 REPEAT PROTEIN"/>
    <property type="match status" value="1"/>
</dbReference>
<evidence type="ECO:0000256" key="2">
    <source>
        <dbReference type="ARBA" id="ARBA00022737"/>
    </source>
</evidence>
<feature type="compositionally biased region" description="Low complexity" evidence="4">
    <location>
        <begin position="1"/>
        <end position="10"/>
    </location>
</feature>
<organism evidence="6 7">
    <name type="scientific">Podila minutissima</name>
    <dbReference type="NCBI Taxonomy" id="64525"/>
    <lineage>
        <taxon>Eukaryota</taxon>
        <taxon>Fungi</taxon>
        <taxon>Fungi incertae sedis</taxon>
        <taxon>Mucoromycota</taxon>
        <taxon>Mortierellomycotina</taxon>
        <taxon>Mortierellomycetes</taxon>
        <taxon>Mortierellales</taxon>
        <taxon>Mortierellaceae</taxon>
        <taxon>Podila</taxon>
    </lineage>
</organism>